<keyword evidence="21" id="KW-1185">Reference proteome</keyword>
<feature type="domain" description="EH" evidence="18">
    <location>
        <begin position="137"/>
        <end position="225"/>
    </location>
</feature>
<evidence type="ECO:0000256" key="7">
    <source>
        <dbReference type="ARBA" id="ARBA00022475"/>
    </source>
</evidence>
<feature type="domain" description="EF-hand" evidence="19">
    <location>
        <begin position="40"/>
        <end position="75"/>
    </location>
</feature>
<keyword evidence="8" id="KW-0963">Cytoplasm</keyword>
<keyword evidence="14" id="KW-0472">Membrane</keyword>
<keyword evidence="11" id="KW-0967">Endosome</keyword>
<evidence type="ECO:0000256" key="16">
    <source>
        <dbReference type="ARBA" id="ARBA00023212"/>
    </source>
</evidence>
<dbReference type="GO" id="GO:0061709">
    <property type="term" value="P:reticulophagy"/>
    <property type="evidence" value="ECO:0007669"/>
    <property type="project" value="EnsemblFungi"/>
</dbReference>
<dbReference type="PROSITE" id="PS50031">
    <property type="entry name" value="EH"/>
    <property type="match status" value="2"/>
</dbReference>
<dbReference type="Pfam" id="PF12763">
    <property type="entry name" value="EH"/>
    <property type="match status" value="1"/>
</dbReference>
<dbReference type="EMBL" id="HG793126">
    <property type="protein sequence ID" value="CDK26017.1"/>
    <property type="molecule type" value="Genomic_DNA"/>
</dbReference>
<keyword evidence="15" id="KW-0009">Actin-binding</keyword>
<dbReference type="InterPro" id="IPR002048">
    <property type="entry name" value="EF_hand_dom"/>
</dbReference>
<evidence type="ECO:0000256" key="4">
    <source>
        <dbReference type="ARBA" id="ARBA00009909"/>
    </source>
</evidence>
<dbReference type="GO" id="GO:0010008">
    <property type="term" value="C:endosome membrane"/>
    <property type="evidence" value="ECO:0007669"/>
    <property type="project" value="UniProtKB-SubCell"/>
</dbReference>
<evidence type="ECO:0000259" key="18">
    <source>
        <dbReference type="PROSITE" id="PS50031"/>
    </source>
</evidence>
<keyword evidence="13" id="KW-0175">Coiled coil</keyword>
<dbReference type="PROSITE" id="PS50222">
    <property type="entry name" value="EF_HAND_2"/>
    <property type="match status" value="1"/>
</dbReference>
<evidence type="ECO:0000256" key="10">
    <source>
        <dbReference type="ARBA" id="ARBA00022737"/>
    </source>
</evidence>
<keyword evidence="7" id="KW-1003">Cell membrane</keyword>
<evidence type="ECO:0000256" key="12">
    <source>
        <dbReference type="ARBA" id="ARBA00022837"/>
    </source>
</evidence>
<feature type="domain" description="EH" evidence="18">
    <location>
        <begin position="8"/>
        <end position="98"/>
    </location>
</feature>
<comment type="subcellular location">
    <subcellularLocation>
        <location evidence="3">Cell membrane</location>
        <topology evidence="3">Peripheral membrane protein</topology>
        <orientation evidence="3">Cytoplasmic side</orientation>
    </subcellularLocation>
    <subcellularLocation>
        <location evidence="2">Cytoplasm</location>
        <location evidence="2">Cytoskeleton</location>
        <location evidence="2">Actin patch</location>
    </subcellularLocation>
    <subcellularLocation>
        <location evidence="1">Endosome membrane</location>
        <topology evidence="1">Peripheral membrane protein</topology>
        <orientation evidence="1">Cytoplasmic side</orientation>
    </subcellularLocation>
</comment>
<dbReference type="SMART" id="SM00054">
    <property type="entry name" value="EFh"/>
    <property type="match status" value="1"/>
</dbReference>
<dbReference type="GO" id="GO:1990964">
    <property type="term" value="C:actin cytoskeleton-regulatory complex"/>
    <property type="evidence" value="ECO:0007669"/>
    <property type="project" value="EnsemblFungi"/>
</dbReference>
<dbReference type="InterPro" id="IPR011992">
    <property type="entry name" value="EF-hand-dom_pair"/>
</dbReference>
<dbReference type="InterPro" id="IPR025604">
    <property type="entry name" value="End3"/>
</dbReference>
<sequence>MPKLEDWEIKKYWEIFSGLGPEKNKLSGDRVSVVFKNSHLSSGELASIWDLSDIDTDGFLDFEEFCIAMRLIFDRVNGNISVLPSILPDWLVPASKSHLVQADRAVNGSASNNVVSDDDDEAVSLSSDFDWYISPTDKSTYETVYAASSDRYGRIKFESLNDLYKTLSVPETDISSAWNLVNPKSAETIDKDQTLVFLHILNQRSNGRRVPRGVPASLRATFSKEVPEYNLDSHQADVARPVVKKGESFADSYLNKLGVGSRTSTSSGTDFSATKGTDWEEVRLRRQLADIDALIKKAEKASQNPTPEDDKLAMTKYEFEQLLKYKEEQAKGVNVNSGDLSGVESDINLIESQVIGLEQYLEKKRNTLKELQAEIASAKA</sequence>
<dbReference type="GO" id="GO:0005509">
    <property type="term" value="F:calcium ion binding"/>
    <property type="evidence" value="ECO:0007669"/>
    <property type="project" value="InterPro"/>
</dbReference>
<dbReference type="SUPFAM" id="SSF47473">
    <property type="entry name" value="EF-hand"/>
    <property type="match status" value="2"/>
</dbReference>
<dbReference type="GO" id="GO:0007015">
    <property type="term" value="P:actin filament organization"/>
    <property type="evidence" value="ECO:0007669"/>
    <property type="project" value="InterPro"/>
</dbReference>
<evidence type="ECO:0000256" key="8">
    <source>
        <dbReference type="ARBA" id="ARBA00022490"/>
    </source>
</evidence>
<evidence type="ECO:0000256" key="6">
    <source>
        <dbReference type="ARBA" id="ARBA00017312"/>
    </source>
</evidence>
<dbReference type="GO" id="GO:0030479">
    <property type="term" value="C:actin cortical patch"/>
    <property type="evidence" value="ECO:0007669"/>
    <property type="project" value="UniProtKB-SubCell"/>
</dbReference>
<dbReference type="CDD" id="cd00052">
    <property type="entry name" value="EH"/>
    <property type="match status" value="1"/>
</dbReference>
<dbReference type="GO" id="GO:0030674">
    <property type="term" value="F:protein-macromolecule adaptor activity"/>
    <property type="evidence" value="ECO:0007669"/>
    <property type="project" value="EnsemblFungi"/>
</dbReference>
<dbReference type="InterPro" id="IPR018247">
    <property type="entry name" value="EF_Hand_1_Ca_BS"/>
</dbReference>
<keyword evidence="16" id="KW-0206">Cytoskeleton</keyword>
<dbReference type="GO" id="GO:0030476">
    <property type="term" value="P:ascospore wall assembly"/>
    <property type="evidence" value="ECO:0007669"/>
    <property type="project" value="EnsemblFungi"/>
</dbReference>
<protein>
    <recommendedName>
        <fullName evidence="6">Actin cytoskeleton-regulatory complex protein END3</fullName>
    </recommendedName>
    <alternativeName>
        <fullName evidence="5">Actin cytoskeleton-regulatory complex protein end3</fullName>
    </alternativeName>
    <alternativeName>
        <fullName evidence="17">Endocytosis protein 3</fullName>
    </alternativeName>
</protein>
<proteinExistence type="inferred from homology"/>
<dbReference type="Gene3D" id="1.10.238.10">
    <property type="entry name" value="EF-hand"/>
    <property type="match status" value="2"/>
</dbReference>
<dbReference type="GO" id="GO:0005886">
    <property type="term" value="C:plasma membrane"/>
    <property type="evidence" value="ECO:0007669"/>
    <property type="project" value="UniProtKB-SubCell"/>
</dbReference>
<reference evidence="20" key="2">
    <citation type="submission" date="2014-02" db="EMBL/GenBank/DDBJ databases">
        <title>Complete DNA sequence of /Kuraishia capsulata/ illustrates novel genomic features among budding yeasts (/Saccharomycotina/).</title>
        <authorList>
            <person name="Morales L."/>
            <person name="Noel B."/>
            <person name="Porcel B."/>
            <person name="Marcet-Houben M."/>
            <person name="Hullo M-F."/>
            <person name="Sacerdot C."/>
            <person name="Tekaia F."/>
            <person name="Leh-Louis V."/>
            <person name="Despons L."/>
            <person name="Khanna V."/>
            <person name="Aury J-M."/>
            <person name="Barbe V."/>
            <person name="Couloux A."/>
            <person name="Labadie K."/>
            <person name="Pelletier E."/>
            <person name="Souciet J-L."/>
            <person name="Boekhout T."/>
            <person name="Gabaldon T."/>
            <person name="Wincker P."/>
            <person name="Dujon B."/>
        </authorList>
    </citation>
    <scope>NUCLEOTIDE SEQUENCE</scope>
    <source>
        <strain evidence="20">CBS 1993</strain>
    </source>
</reference>
<dbReference type="GO" id="GO:0006897">
    <property type="term" value="P:endocytosis"/>
    <property type="evidence" value="ECO:0007669"/>
    <property type="project" value="UniProtKB-KW"/>
</dbReference>
<dbReference type="SMART" id="SM00027">
    <property type="entry name" value="EH"/>
    <property type="match status" value="2"/>
</dbReference>
<evidence type="ECO:0000256" key="15">
    <source>
        <dbReference type="ARBA" id="ARBA00023203"/>
    </source>
</evidence>
<evidence type="ECO:0000259" key="19">
    <source>
        <dbReference type="PROSITE" id="PS50222"/>
    </source>
</evidence>
<dbReference type="STRING" id="1382522.W6MMA4"/>
<dbReference type="AlphaFoldDB" id="W6MMA4"/>
<accession>W6MMA4</accession>
<organism evidence="20 21">
    <name type="scientific">Kuraishia capsulata CBS 1993</name>
    <dbReference type="NCBI Taxonomy" id="1382522"/>
    <lineage>
        <taxon>Eukaryota</taxon>
        <taxon>Fungi</taxon>
        <taxon>Dikarya</taxon>
        <taxon>Ascomycota</taxon>
        <taxon>Saccharomycotina</taxon>
        <taxon>Pichiomycetes</taxon>
        <taxon>Pichiales</taxon>
        <taxon>Pichiaceae</taxon>
        <taxon>Kuraishia</taxon>
    </lineage>
</organism>
<evidence type="ECO:0000256" key="9">
    <source>
        <dbReference type="ARBA" id="ARBA00022583"/>
    </source>
</evidence>
<keyword evidence="9" id="KW-0254">Endocytosis</keyword>
<dbReference type="Pfam" id="PF12761">
    <property type="entry name" value="End3"/>
    <property type="match status" value="1"/>
</dbReference>
<dbReference type="OrthoDB" id="1716625at2759"/>
<evidence type="ECO:0000256" key="13">
    <source>
        <dbReference type="ARBA" id="ARBA00023054"/>
    </source>
</evidence>
<evidence type="ECO:0000256" key="2">
    <source>
        <dbReference type="ARBA" id="ARBA00004134"/>
    </source>
</evidence>
<dbReference type="HOGENOM" id="CLU_040829_0_0_1"/>
<dbReference type="GO" id="GO:0016197">
    <property type="term" value="P:endosomal transport"/>
    <property type="evidence" value="ECO:0007669"/>
    <property type="project" value="TreeGrafter"/>
</dbReference>
<dbReference type="PANTHER" id="PTHR11216:SF174">
    <property type="entry name" value="GH06923P"/>
    <property type="match status" value="1"/>
</dbReference>
<name>W6MMA4_9ASCO</name>
<evidence type="ECO:0000256" key="14">
    <source>
        <dbReference type="ARBA" id="ARBA00023136"/>
    </source>
</evidence>
<dbReference type="PANTHER" id="PTHR11216">
    <property type="entry name" value="EH DOMAIN"/>
    <property type="match status" value="1"/>
</dbReference>
<dbReference type="InterPro" id="IPR000261">
    <property type="entry name" value="EH_dom"/>
</dbReference>
<evidence type="ECO:0000313" key="21">
    <source>
        <dbReference type="Proteomes" id="UP000019384"/>
    </source>
</evidence>
<keyword evidence="10" id="KW-0677">Repeat</keyword>
<gene>
    <name evidence="20" type="ORF">KUCA_T00001988001</name>
</gene>
<dbReference type="GeneID" id="34519415"/>
<evidence type="ECO:0000256" key="3">
    <source>
        <dbReference type="ARBA" id="ARBA00004413"/>
    </source>
</evidence>
<evidence type="ECO:0000256" key="5">
    <source>
        <dbReference type="ARBA" id="ARBA00013889"/>
    </source>
</evidence>
<dbReference type="RefSeq" id="XP_022458027.1">
    <property type="nucleotide sequence ID" value="XM_022604224.1"/>
</dbReference>
<evidence type="ECO:0000256" key="1">
    <source>
        <dbReference type="ARBA" id="ARBA00004125"/>
    </source>
</evidence>
<dbReference type="PROSITE" id="PS00018">
    <property type="entry name" value="EF_HAND_1"/>
    <property type="match status" value="1"/>
</dbReference>
<dbReference type="Proteomes" id="UP000019384">
    <property type="component" value="Unassembled WGS sequence"/>
</dbReference>
<evidence type="ECO:0000256" key="11">
    <source>
        <dbReference type="ARBA" id="ARBA00022753"/>
    </source>
</evidence>
<evidence type="ECO:0000256" key="17">
    <source>
        <dbReference type="ARBA" id="ARBA00029684"/>
    </source>
</evidence>
<evidence type="ECO:0000313" key="20">
    <source>
        <dbReference type="EMBL" id="CDK26017.1"/>
    </source>
</evidence>
<keyword evidence="12" id="KW-0106">Calcium</keyword>
<comment type="similarity">
    <text evidence="4">Belongs to the END3 family.</text>
</comment>
<reference evidence="20" key="1">
    <citation type="submission" date="2013-12" db="EMBL/GenBank/DDBJ databases">
        <authorList>
            <person name="Genoscope - CEA"/>
        </authorList>
    </citation>
    <scope>NUCLEOTIDE SEQUENCE</scope>
    <source>
        <strain evidence="20">CBS 1993</strain>
    </source>
</reference>
<dbReference type="GO" id="GO:0003779">
    <property type="term" value="F:actin binding"/>
    <property type="evidence" value="ECO:0007669"/>
    <property type="project" value="UniProtKB-KW"/>
</dbReference>